<gene>
    <name evidence="1" type="ORF">S12H4_25225</name>
</gene>
<feature type="non-terminal residue" evidence="1">
    <location>
        <position position="94"/>
    </location>
</feature>
<comment type="caution">
    <text evidence="1">The sequence shown here is derived from an EMBL/GenBank/DDBJ whole genome shotgun (WGS) entry which is preliminary data.</text>
</comment>
<organism evidence="1">
    <name type="scientific">marine sediment metagenome</name>
    <dbReference type="NCBI Taxonomy" id="412755"/>
    <lineage>
        <taxon>unclassified sequences</taxon>
        <taxon>metagenomes</taxon>
        <taxon>ecological metagenomes</taxon>
    </lineage>
</organism>
<feature type="non-terminal residue" evidence="1">
    <location>
        <position position="1"/>
    </location>
</feature>
<dbReference type="AlphaFoldDB" id="X1SZ55"/>
<dbReference type="EMBL" id="BARW01014032">
    <property type="protein sequence ID" value="GAI73094.1"/>
    <property type="molecule type" value="Genomic_DNA"/>
</dbReference>
<proteinExistence type="predicted"/>
<evidence type="ECO:0000313" key="1">
    <source>
        <dbReference type="EMBL" id="GAI73094.1"/>
    </source>
</evidence>
<sequence>ENLIKLKQSFGPMLRELGKEAPRLKNKPDSLIEVKIEEMVPQFFSESELRDKGKFFYTEQSPEILPDEQKTLFYDFLRDKDNYDSVRESVEKYG</sequence>
<name>X1SZ55_9ZZZZ</name>
<reference evidence="1" key="1">
    <citation type="journal article" date="2014" name="Front. Microbiol.">
        <title>High frequency of phylogenetically diverse reductive dehalogenase-homologous genes in deep subseafloor sedimentary metagenomes.</title>
        <authorList>
            <person name="Kawai M."/>
            <person name="Futagami T."/>
            <person name="Toyoda A."/>
            <person name="Takaki Y."/>
            <person name="Nishi S."/>
            <person name="Hori S."/>
            <person name="Arai W."/>
            <person name="Tsubouchi T."/>
            <person name="Morono Y."/>
            <person name="Uchiyama I."/>
            <person name="Ito T."/>
            <person name="Fujiyama A."/>
            <person name="Inagaki F."/>
            <person name="Takami H."/>
        </authorList>
    </citation>
    <scope>NUCLEOTIDE SEQUENCE</scope>
    <source>
        <strain evidence="1">Expedition CK06-06</strain>
    </source>
</reference>
<accession>X1SZ55</accession>
<protein>
    <submittedName>
        <fullName evidence="1">Uncharacterized protein</fullName>
    </submittedName>
</protein>